<evidence type="ECO:0000313" key="2">
    <source>
        <dbReference type="Proteomes" id="UP000499080"/>
    </source>
</evidence>
<sequence>MEGVQMDWNRSMVNVLLKKIGDAFWTSSFRPVASKNQTPNVIDFTPAALAFFDSVSPGEQRGFRRIRTVPAVIVVYQWGSEFPLSLKEELGVTVF</sequence>
<dbReference type="Proteomes" id="UP000499080">
    <property type="component" value="Unassembled WGS sequence"/>
</dbReference>
<dbReference type="EMBL" id="BGPR01003897">
    <property type="protein sequence ID" value="GBM93670.1"/>
    <property type="molecule type" value="Genomic_DNA"/>
</dbReference>
<reference evidence="1 2" key="1">
    <citation type="journal article" date="2019" name="Sci. Rep.">
        <title>Orb-weaving spider Araneus ventricosus genome elucidates the spidroin gene catalogue.</title>
        <authorList>
            <person name="Kono N."/>
            <person name="Nakamura H."/>
            <person name="Ohtoshi R."/>
            <person name="Moran D.A.P."/>
            <person name="Shinohara A."/>
            <person name="Yoshida Y."/>
            <person name="Fujiwara M."/>
            <person name="Mori M."/>
            <person name="Tomita M."/>
            <person name="Arakawa K."/>
        </authorList>
    </citation>
    <scope>NUCLEOTIDE SEQUENCE [LARGE SCALE GENOMIC DNA]</scope>
</reference>
<protein>
    <submittedName>
        <fullName evidence="1">Uncharacterized protein</fullName>
    </submittedName>
</protein>
<organism evidence="1 2">
    <name type="scientific">Araneus ventricosus</name>
    <name type="common">Orbweaver spider</name>
    <name type="synonym">Epeira ventricosa</name>
    <dbReference type="NCBI Taxonomy" id="182803"/>
    <lineage>
        <taxon>Eukaryota</taxon>
        <taxon>Metazoa</taxon>
        <taxon>Ecdysozoa</taxon>
        <taxon>Arthropoda</taxon>
        <taxon>Chelicerata</taxon>
        <taxon>Arachnida</taxon>
        <taxon>Araneae</taxon>
        <taxon>Araneomorphae</taxon>
        <taxon>Entelegynae</taxon>
        <taxon>Araneoidea</taxon>
        <taxon>Araneidae</taxon>
        <taxon>Araneus</taxon>
    </lineage>
</organism>
<comment type="caution">
    <text evidence="1">The sequence shown here is derived from an EMBL/GenBank/DDBJ whole genome shotgun (WGS) entry which is preliminary data.</text>
</comment>
<name>A0A4Y2JUE7_ARAVE</name>
<keyword evidence="2" id="KW-1185">Reference proteome</keyword>
<gene>
    <name evidence="1" type="ORF">AVEN_42600_1</name>
</gene>
<evidence type="ECO:0000313" key="1">
    <source>
        <dbReference type="EMBL" id="GBM93670.1"/>
    </source>
</evidence>
<accession>A0A4Y2JUE7</accession>
<dbReference type="AlphaFoldDB" id="A0A4Y2JUE7"/>
<proteinExistence type="predicted"/>